<dbReference type="Proteomes" id="UP000294927">
    <property type="component" value="Unassembled WGS sequence"/>
</dbReference>
<proteinExistence type="predicted"/>
<comment type="caution">
    <text evidence="1">The sequence shown here is derived from an EMBL/GenBank/DDBJ whole genome shotgun (WGS) entry which is preliminary data.</text>
</comment>
<dbReference type="AlphaFoldDB" id="A0A4R7VF29"/>
<organism evidence="1 2">
    <name type="scientific">Actinophytocola oryzae</name>
    <dbReference type="NCBI Taxonomy" id="502181"/>
    <lineage>
        <taxon>Bacteria</taxon>
        <taxon>Bacillati</taxon>
        <taxon>Actinomycetota</taxon>
        <taxon>Actinomycetes</taxon>
        <taxon>Pseudonocardiales</taxon>
        <taxon>Pseudonocardiaceae</taxon>
    </lineage>
</organism>
<keyword evidence="2" id="KW-1185">Reference proteome</keyword>
<sequence>MPVMVCPAVTSGDPAEARSVPPPLSWVSPLAGVASARGPGCGRARAASRRGETALGPVDYRLIFQLSM</sequence>
<gene>
    <name evidence="1" type="ORF">CLV71_10961</name>
</gene>
<protein>
    <submittedName>
        <fullName evidence="1">Uncharacterized protein</fullName>
    </submittedName>
</protein>
<dbReference type="RefSeq" id="WP_133905126.1">
    <property type="nucleotide sequence ID" value="NZ_SOCP01000009.1"/>
</dbReference>
<dbReference type="EMBL" id="SOCP01000009">
    <property type="protein sequence ID" value="TDV47826.1"/>
    <property type="molecule type" value="Genomic_DNA"/>
</dbReference>
<evidence type="ECO:0000313" key="1">
    <source>
        <dbReference type="EMBL" id="TDV47826.1"/>
    </source>
</evidence>
<reference evidence="1 2" key="1">
    <citation type="submission" date="2019-03" db="EMBL/GenBank/DDBJ databases">
        <title>Genomic Encyclopedia of Archaeal and Bacterial Type Strains, Phase II (KMG-II): from individual species to whole genera.</title>
        <authorList>
            <person name="Goeker M."/>
        </authorList>
    </citation>
    <scope>NUCLEOTIDE SEQUENCE [LARGE SCALE GENOMIC DNA]</scope>
    <source>
        <strain evidence="1 2">DSM 45499</strain>
    </source>
</reference>
<name>A0A4R7VF29_9PSEU</name>
<accession>A0A4R7VF29</accession>
<evidence type="ECO:0000313" key="2">
    <source>
        <dbReference type="Proteomes" id="UP000294927"/>
    </source>
</evidence>